<name>A0AAV9PL13_9PEZI</name>
<evidence type="ECO:0000256" key="1">
    <source>
        <dbReference type="SAM" id="MobiDB-lite"/>
    </source>
</evidence>
<dbReference type="RefSeq" id="XP_064662626.1">
    <property type="nucleotide sequence ID" value="XM_064799871.1"/>
</dbReference>
<dbReference type="Pfam" id="PF21762">
    <property type="entry name" value="DEDDh_C"/>
    <property type="match status" value="1"/>
</dbReference>
<organism evidence="3 4">
    <name type="scientific">Saxophila tyrrhenica</name>
    <dbReference type="NCBI Taxonomy" id="1690608"/>
    <lineage>
        <taxon>Eukaryota</taxon>
        <taxon>Fungi</taxon>
        <taxon>Dikarya</taxon>
        <taxon>Ascomycota</taxon>
        <taxon>Pezizomycotina</taxon>
        <taxon>Dothideomycetes</taxon>
        <taxon>Dothideomycetidae</taxon>
        <taxon>Mycosphaerellales</taxon>
        <taxon>Extremaceae</taxon>
        <taxon>Saxophila</taxon>
    </lineage>
</organism>
<dbReference type="SUPFAM" id="SSF53098">
    <property type="entry name" value="Ribonuclease H-like"/>
    <property type="match status" value="1"/>
</dbReference>
<evidence type="ECO:0000313" key="4">
    <source>
        <dbReference type="Proteomes" id="UP001337655"/>
    </source>
</evidence>
<evidence type="ECO:0000313" key="3">
    <source>
        <dbReference type="EMBL" id="KAK5173931.1"/>
    </source>
</evidence>
<gene>
    <name evidence="3" type="ORF">LTR77_002612</name>
</gene>
<dbReference type="PANTHER" id="PTHR28083:SF1">
    <property type="entry name" value="GOOD FOR FULL DBP5 ACTIVITY PROTEIN 2"/>
    <property type="match status" value="1"/>
</dbReference>
<dbReference type="EMBL" id="JAVRRT010000003">
    <property type="protein sequence ID" value="KAK5173931.1"/>
    <property type="molecule type" value="Genomic_DNA"/>
</dbReference>
<dbReference type="Proteomes" id="UP001337655">
    <property type="component" value="Unassembled WGS sequence"/>
</dbReference>
<proteinExistence type="predicted"/>
<feature type="region of interest" description="Disordered" evidence="1">
    <location>
        <begin position="1"/>
        <end position="57"/>
    </location>
</feature>
<feature type="compositionally biased region" description="Basic and acidic residues" evidence="1">
    <location>
        <begin position="1"/>
        <end position="11"/>
    </location>
</feature>
<feature type="region of interest" description="Disordered" evidence="1">
    <location>
        <begin position="549"/>
        <end position="576"/>
    </location>
</feature>
<feature type="region of interest" description="Disordered" evidence="1">
    <location>
        <begin position="70"/>
        <end position="102"/>
    </location>
</feature>
<dbReference type="InterPro" id="IPR012337">
    <property type="entry name" value="RNaseH-like_sf"/>
</dbReference>
<evidence type="ECO:0000259" key="2">
    <source>
        <dbReference type="Pfam" id="PF21762"/>
    </source>
</evidence>
<dbReference type="PANTHER" id="PTHR28083">
    <property type="entry name" value="GOOD FOR FULL DBP5 ACTIVITY PROTEIN 2"/>
    <property type="match status" value="1"/>
</dbReference>
<sequence length="591" mass="66303">MAGTSRMDRLVKVLGGEENLPPKKPQAQASAPSNTNVNPTEDVADPSSNTKTQDGEDSAVEWWNLQPQLHLHEPDPTAPGPATTPTTPHMADGDSHYNFDPRRGEPAPLGMGYCPFAAVVKYPYKFVKADLRQPLATAFFDASKIWNREWDLHYIWSEHYPTAKPVLFIPKYQLQGLLDDINHAFPNAHLKITDELREDGLVISFDDIDLRHLRPVVLGHSTSRDQIDYWTDHLPLPESVSEDMGSRTHEAFRAKMELAQEIAKNKSKAAKKKRQEEVVIKRQGMAREMKRAQKYLGMCPGPQSSESLEADLANLSLSPIDITNIMPYPFGQDVIFIAITEIGIATLDTRDLKTTAPGPTGTEWQKAIRARHIRVAEYTYLVNKDFVQGCPDKFEFGRSEFVGLDKVVQTTASCFKYPYSGSPPPDETEEKRNIVLVGHDISQDIKYLHSIGYNPYNSSSVVDTLDTATMFRVCNKDPNARALGSILYEYDLTGWHLHNAGNDAVYTLWALLAMCVTQSSQRDSDDAAKQMEEKLKQRTVEAIERAKEKVEDDMEGWEEGGVNLDEEKPMYGPKRPGEKVFYTSGGAILDV</sequence>
<feature type="compositionally biased region" description="Basic and acidic residues" evidence="1">
    <location>
        <begin position="91"/>
        <end position="102"/>
    </location>
</feature>
<dbReference type="Gene3D" id="3.30.420.10">
    <property type="entry name" value="Ribonuclease H-like superfamily/Ribonuclease H"/>
    <property type="match status" value="1"/>
</dbReference>
<accession>A0AAV9PL13</accession>
<dbReference type="GeneID" id="89923959"/>
<feature type="domain" description="Gfd2/YDR514C-like C-terminal" evidence="2">
    <location>
        <begin position="339"/>
        <end position="514"/>
    </location>
</feature>
<reference evidence="3 4" key="1">
    <citation type="submission" date="2023-08" db="EMBL/GenBank/DDBJ databases">
        <title>Black Yeasts Isolated from many extreme environments.</title>
        <authorList>
            <person name="Coleine C."/>
            <person name="Stajich J.E."/>
            <person name="Selbmann L."/>
        </authorList>
    </citation>
    <scope>NUCLEOTIDE SEQUENCE [LARGE SCALE GENOMIC DNA]</scope>
    <source>
        <strain evidence="3 4">CCFEE 5935</strain>
    </source>
</reference>
<keyword evidence="4" id="KW-1185">Reference proteome</keyword>
<dbReference type="InterPro" id="IPR048519">
    <property type="entry name" value="Gfd2/YDR514C-like_C"/>
</dbReference>
<dbReference type="InterPro" id="IPR036397">
    <property type="entry name" value="RNaseH_sf"/>
</dbReference>
<protein>
    <recommendedName>
        <fullName evidence="2">Gfd2/YDR514C-like C-terminal domain-containing protein</fullName>
    </recommendedName>
</protein>
<comment type="caution">
    <text evidence="3">The sequence shown here is derived from an EMBL/GenBank/DDBJ whole genome shotgun (WGS) entry which is preliminary data.</text>
</comment>
<dbReference type="AlphaFoldDB" id="A0AAV9PL13"/>
<dbReference type="GO" id="GO:0003676">
    <property type="term" value="F:nucleic acid binding"/>
    <property type="evidence" value="ECO:0007669"/>
    <property type="project" value="InterPro"/>
</dbReference>
<dbReference type="InterPro" id="IPR040151">
    <property type="entry name" value="Gfd2/YDR514C-like"/>
</dbReference>
<dbReference type="GO" id="GO:0005634">
    <property type="term" value="C:nucleus"/>
    <property type="evidence" value="ECO:0007669"/>
    <property type="project" value="TreeGrafter"/>
</dbReference>